<dbReference type="SUPFAM" id="SSF48179">
    <property type="entry name" value="6-phosphogluconate dehydrogenase C-terminal domain-like"/>
    <property type="match status" value="1"/>
</dbReference>
<dbReference type="Pfam" id="PF03807">
    <property type="entry name" value="F420_oxidored"/>
    <property type="match status" value="1"/>
</dbReference>
<dbReference type="InterPro" id="IPR037108">
    <property type="entry name" value="TM1727-like_C_sf"/>
</dbReference>
<feature type="domain" description="Pyrroline-5-carboxylate reductase catalytic N-terminal" evidence="1">
    <location>
        <begin position="3"/>
        <end position="87"/>
    </location>
</feature>
<dbReference type="InterPro" id="IPR028939">
    <property type="entry name" value="P5C_Rdtase_cat_N"/>
</dbReference>
<reference evidence="3 4" key="1">
    <citation type="submission" date="2024-05" db="EMBL/GenBank/DDBJ databases">
        <authorList>
            <person name="Duchaud E."/>
        </authorList>
    </citation>
    <scope>NUCLEOTIDE SEQUENCE [LARGE SCALE GENOMIC DNA]</scope>
    <source>
        <strain evidence="3">Ena-SAMPLE-TAB-13-05-2024-13:56:06:370-140308</strain>
    </source>
</reference>
<dbReference type="Pfam" id="PF10728">
    <property type="entry name" value="DUF2520"/>
    <property type="match status" value="1"/>
</dbReference>
<dbReference type="Proteomes" id="UP001497527">
    <property type="component" value="Unassembled WGS sequence"/>
</dbReference>
<dbReference type="RefSeq" id="WP_348715291.1">
    <property type="nucleotide sequence ID" value="NZ_CAXJIO010000010.1"/>
</dbReference>
<evidence type="ECO:0000259" key="2">
    <source>
        <dbReference type="Pfam" id="PF10728"/>
    </source>
</evidence>
<dbReference type="PANTHER" id="PTHR40459:SF1">
    <property type="entry name" value="CONSERVED HYPOTHETICAL ALANINE AND LEUCINE RICH PROTEIN"/>
    <property type="match status" value="1"/>
</dbReference>
<evidence type="ECO:0000313" key="3">
    <source>
        <dbReference type="EMBL" id="CAL2101548.1"/>
    </source>
</evidence>
<sequence length="252" mass="27881">MIRVCILGGGNVATHLAKAFIKASGIQLVQIYARSIAQIDAFKHQTSITNSLELLNDADVYVISVSDDAVAKVSSELITQNKLVVHTSGSVSLDALQKHARSGVFYPLQSFSKEKEVDFTAIPFCLETSHEEDYALLEELASSIGKNIYAINSEQRKSLHVAAVFVNNFTNHMYKIGNDICNQYEVPFEVLAPLIQETAQKITALSPEEAQTGPAKRNDKKTIDHHLGLLDEHQQKIYQLITKSIQNNGEKL</sequence>
<evidence type="ECO:0000313" key="4">
    <source>
        <dbReference type="Proteomes" id="UP001497527"/>
    </source>
</evidence>
<dbReference type="InterPro" id="IPR018931">
    <property type="entry name" value="DUF2520"/>
</dbReference>
<keyword evidence="4" id="KW-1185">Reference proteome</keyword>
<dbReference type="PANTHER" id="PTHR40459">
    <property type="entry name" value="CONSERVED HYPOTHETICAL ALANINE AND LEUCINE RICH PROTEIN"/>
    <property type="match status" value="1"/>
</dbReference>
<dbReference type="SUPFAM" id="SSF51735">
    <property type="entry name" value="NAD(P)-binding Rossmann-fold domains"/>
    <property type="match status" value="1"/>
</dbReference>
<feature type="domain" description="DUF2520" evidence="2">
    <location>
        <begin position="122"/>
        <end position="245"/>
    </location>
</feature>
<proteinExistence type="predicted"/>
<gene>
    <name evidence="3" type="ORF">T190423A01A_10111</name>
</gene>
<accession>A0ABM9P7M0</accession>
<organism evidence="3 4">
    <name type="scientific">Tenacibaculum polynesiense</name>
    <dbReference type="NCBI Taxonomy" id="3137857"/>
    <lineage>
        <taxon>Bacteria</taxon>
        <taxon>Pseudomonadati</taxon>
        <taxon>Bacteroidota</taxon>
        <taxon>Flavobacteriia</taxon>
        <taxon>Flavobacteriales</taxon>
        <taxon>Flavobacteriaceae</taxon>
        <taxon>Tenacibaculum</taxon>
    </lineage>
</organism>
<dbReference type="Gene3D" id="1.10.1040.20">
    <property type="entry name" value="ProC-like, C-terminal domain"/>
    <property type="match status" value="1"/>
</dbReference>
<evidence type="ECO:0000259" key="1">
    <source>
        <dbReference type="Pfam" id="PF03807"/>
    </source>
</evidence>
<protein>
    <submittedName>
        <fullName evidence="3">DUF2520 domain-containing protein</fullName>
    </submittedName>
</protein>
<dbReference type="Gene3D" id="3.40.50.720">
    <property type="entry name" value="NAD(P)-binding Rossmann-like Domain"/>
    <property type="match status" value="1"/>
</dbReference>
<comment type="caution">
    <text evidence="3">The sequence shown here is derived from an EMBL/GenBank/DDBJ whole genome shotgun (WGS) entry which is preliminary data.</text>
</comment>
<dbReference type="EMBL" id="CAXJIO010000010">
    <property type="protein sequence ID" value="CAL2101548.1"/>
    <property type="molecule type" value="Genomic_DNA"/>
</dbReference>
<dbReference type="InterPro" id="IPR008927">
    <property type="entry name" value="6-PGluconate_DH-like_C_sf"/>
</dbReference>
<name>A0ABM9P7M0_9FLAO</name>
<dbReference type="InterPro" id="IPR036291">
    <property type="entry name" value="NAD(P)-bd_dom_sf"/>
</dbReference>